<evidence type="ECO:0000259" key="2">
    <source>
        <dbReference type="Pfam" id="PF13439"/>
    </source>
</evidence>
<dbReference type="SUPFAM" id="SSF53756">
    <property type="entry name" value="UDP-Glycosyltransferase/glycogen phosphorylase"/>
    <property type="match status" value="1"/>
</dbReference>
<dbReference type="InterPro" id="IPR050194">
    <property type="entry name" value="Glycosyltransferase_grp1"/>
</dbReference>
<dbReference type="InterPro" id="IPR001296">
    <property type="entry name" value="Glyco_trans_1"/>
</dbReference>
<proteinExistence type="predicted"/>
<dbReference type="AlphaFoldDB" id="A0A1F5H671"/>
<evidence type="ECO:0008006" key="5">
    <source>
        <dbReference type="Google" id="ProtNLM"/>
    </source>
</evidence>
<feature type="domain" description="Glycosyl transferase family 1" evidence="1">
    <location>
        <begin position="181"/>
        <end position="322"/>
    </location>
</feature>
<dbReference type="InterPro" id="IPR028098">
    <property type="entry name" value="Glyco_trans_4-like_N"/>
</dbReference>
<protein>
    <recommendedName>
        <fullName evidence="5">Glycosyl transferase family 1 domain-containing protein</fullName>
    </recommendedName>
</protein>
<dbReference type="EMBL" id="MFBT01000012">
    <property type="protein sequence ID" value="OGD99672.1"/>
    <property type="molecule type" value="Genomic_DNA"/>
</dbReference>
<organism evidence="3 4">
    <name type="scientific">Candidatus Curtissbacteria bacterium RIFCSPLOWO2_01_FULL_42_50</name>
    <dbReference type="NCBI Taxonomy" id="1797730"/>
    <lineage>
        <taxon>Bacteria</taxon>
        <taxon>Candidatus Curtissiibacteriota</taxon>
    </lineage>
</organism>
<accession>A0A1F5H671</accession>
<dbReference type="Pfam" id="PF00534">
    <property type="entry name" value="Glycos_transf_1"/>
    <property type="match status" value="1"/>
</dbReference>
<dbReference type="CDD" id="cd03801">
    <property type="entry name" value="GT4_PimA-like"/>
    <property type="match status" value="1"/>
</dbReference>
<reference evidence="3 4" key="1">
    <citation type="journal article" date="2016" name="Nat. Commun.">
        <title>Thousands of microbial genomes shed light on interconnected biogeochemical processes in an aquifer system.</title>
        <authorList>
            <person name="Anantharaman K."/>
            <person name="Brown C.T."/>
            <person name="Hug L.A."/>
            <person name="Sharon I."/>
            <person name="Castelle C.J."/>
            <person name="Probst A.J."/>
            <person name="Thomas B.C."/>
            <person name="Singh A."/>
            <person name="Wilkins M.J."/>
            <person name="Karaoz U."/>
            <person name="Brodie E.L."/>
            <person name="Williams K.H."/>
            <person name="Hubbard S.S."/>
            <person name="Banfield J.F."/>
        </authorList>
    </citation>
    <scope>NUCLEOTIDE SEQUENCE [LARGE SCALE GENOMIC DNA]</scope>
</reference>
<gene>
    <name evidence="3" type="ORF">A3B54_03215</name>
</gene>
<sequence length="360" mass="40119">MAKIAILSFYSGIVERGVETFAYEVAKRLAIKHKVTVFQAGHTMPRGFKVEEIKTFVSPPRGSKGILGKLYLDWQSTKIWIFTLKTLLYLFKEKFDVIIPLNGGWQSLILRIVSKITGAKILISGHAGIGSDDAANLLFRPDVFVALTTPEADWAKKLVPEVKTVLIPNGVDLARFNPKVKPKNIPLAKPIVICCSAVVPYKRVDLTIKAVAKTSNLSLLILGDGQMRGSIDSLGKRLLAKRYLRLVVPYEQIPQYYRACRVFSLASQTEAFGISYVEAMACNLPIVTTRDNSRAEIIGQAGILTDPTNVNQYAKDLEMAAKTNYYNKPYNQSLKYSWNKIAERYATQITELLSAKSIPQ</sequence>
<dbReference type="Pfam" id="PF13439">
    <property type="entry name" value="Glyco_transf_4"/>
    <property type="match status" value="1"/>
</dbReference>
<evidence type="ECO:0000313" key="4">
    <source>
        <dbReference type="Proteomes" id="UP000177039"/>
    </source>
</evidence>
<dbReference type="PANTHER" id="PTHR45947:SF3">
    <property type="entry name" value="SULFOQUINOVOSYL TRANSFERASE SQD2"/>
    <property type="match status" value="1"/>
</dbReference>
<evidence type="ECO:0000259" key="1">
    <source>
        <dbReference type="Pfam" id="PF00534"/>
    </source>
</evidence>
<dbReference type="Proteomes" id="UP000177039">
    <property type="component" value="Unassembled WGS sequence"/>
</dbReference>
<feature type="domain" description="Glycosyltransferase subfamily 4-like N-terminal" evidence="2">
    <location>
        <begin position="17"/>
        <end position="175"/>
    </location>
</feature>
<dbReference type="PANTHER" id="PTHR45947">
    <property type="entry name" value="SULFOQUINOVOSYL TRANSFERASE SQD2"/>
    <property type="match status" value="1"/>
</dbReference>
<dbReference type="GO" id="GO:0016757">
    <property type="term" value="F:glycosyltransferase activity"/>
    <property type="evidence" value="ECO:0007669"/>
    <property type="project" value="InterPro"/>
</dbReference>
<name>A0A1F5H671_9BACT</name>
<comment type="caution">
    <text evidence="3">The sequence shown here is derived from an EMBL/GenBank/DDBJ whole genome shotgun (WGS) entry which is preliminary data.</text>
</comment>
<evidence type="ECO:0000313" key="3">
    <source>
        <dbReference type="EMBL" id="OGD99672.1"/>
    </source>
</evidence>
<dbReference type="Gene3D" id="3.40.50.2000">
    <property type="entry name" value="Glycogen Phosphorylase B"/>
    <property type="match status" value="2"/>
</dbReference>